<keyword evidence="4" id="KW-1185">Reference proteome</keyword>
<evidence type="ECO:0000313" key="4">
    <source>
        <dbReference type="Proteomes" id="UP000791080"/>
    </source>
</evidence>
<dbReference type="InterPro" id="IPR027860">
    <property type="entry name" value="DUF4429"/>
</dbReference>
<feature type="domain" description="DUF4429" evidence="2">
    <location>
        <begin position="14"/>
        <end position="107"/>
    </location>
</feature>
<dbReference type="Proteomes" id="UP000791080">
    <property type="component" value="Unassembled WGS sequence"/>
</dbReference>
<comment type="caution">
    <text evidence="3">The sequence shown here is derived from an EMBL/GenBank/DDBJ whole genome shotgun (WGS) entry which is preliminary data.</text>
</comment>
<evidence type="ECO:0000313" key="3">
    <source>
        <dbReference type="EMBL" id="MCP2331544.1"/>
    </source>
</evidence>
<accession>A0ABT1JH66</accession>
<evidence type="ECO:0000259" key="2">
    <source>
        <dbReference type="Pfam" id="PF14472"/>
    </source>
</evidence>
<name>A0ABT1JH66_ACTCY</name>
<gene>
    <name evidence="3" type="ORF">G443_001814</name>
</gene>
<feature type="domain" description="DUF4429" evidence="2">
    <location>
        <begin position="143"/>
        <end position="238"/>
    </location>
</feature>
<organism evidence="3 4">
    <name type="scientific">Actinoalloteichus caeruleus DSM 43889</name>
    <dbReference type="NCBI Taxonomy" id="1120930"/>
    <lineage>
        <taxon>Bacteria</taxon>
        <taxon>Bacillati</taxon>
        <taxon>Actinomycetota</taxon>
        <taxon>Actinomycetes</taxon>
        <taxon>Pseudonocardiales</taxon>
        <taxon>Pseudonocardiaceae</taxon>
        <taxon>Actinoalloteichus</taxon>
        <taxon>Actinoalloteichus cyanogriseus</taxon>
    </lineage>
</organism>
<reference evidence="3 4" key="1">
    <citation type="submission" date="2022-06" db="EMBL/GenBank/DDBJ databases">
        <title>Genomic Encyclopedia of Type Strains, Phase I: the one thousand microbial genomes (KMG-I) project.</title>
        <authorList>
            <person name="Kyrpides N."/>
        </authorList>
    </citation>
    <scope>NUCLEOTIDE SEQUENCE [LARGE SCALE GENOMIC DNA]</scope>
    <source>
        <strain evidence="3 4">DSM 43889</strain>
    </source>
</reference>
<protein>
    <submittedName>
        <fullName evidence="3">Short C-terminal domain-containing protein</fullName>
    </submittedName>
</protein>
<dbReference type="EMBL" id="AUBJ02000001">
    <property type="protein sequence ID" value="MCP2331544.1"/>
    <property type="molecule type" value="Genomic_DNA"/>
</dbReference>
<feature type="domain" description="SHOCT" evidence="1">
    <location>
        <begin position="275"/>
        <end position="302"/>
    </location>
</feature>
<dbReference type="Pfam" id="PF14472">
    <property type="entry name" value="DUF4429"/>
    <property type="match status" value="2"/>
</dbReference>
<proteinExistence type="predicted"/>
<dbReference type="Pfam" id="PF09851">
    <property type="entry name" value="SHOCT"/>
    <property type="match status" value="1"/>
</dbReference>
<sequence length="305" mass="33008">MSYELELAGTNATWVFEAEGIRIRFVGGRRANPLHRALGELVVPNEALSGVIVEPGKRRTDLVLRLRPGADAFGPVLAGRLPEAADPYRLSLPGKQPDLAQYHATQLRDRISLNPRALEPTDGFLVVLPPAPRSIKGLDGEVAFDGETLTFTWGWMAETVKEQLGPQRVPLENISVVEWSPPTALGGFFRITLSDGTGLSARKPDNPAMRGMPDKDPYALAYGLGDGSVADLLFAAELHTRIVAARQRAELLPAEPAAPVSETATIADRADDVVEAIRKLGGLHEAGLLTDEEFSQKKAELLDRL</sequence>
<dbReference type="InterPro" id="IPR018649">
    <property type="entry name" value="SHOCT"/>
</dbReference>
<dbReference type="RefSeq" id="WP_026418959.1">
    <property type="nucleotide sequence ID" value="NZ_AUBJ02000001.1"/>
</dbReference>
<evidence type="ECO:0000259" key="1">
    <source>
        <dbReference type="Pfam" id="PF09851"/>
    </source>
</evidence>